<dbReference type="AlphaFoldDB" id="A0A8J5T1I9"/>
<evidence type="ECO:0000313" key="2">
    <source>
        <dbReference type="Proteomes" id="UP000747542"/>
    </source>
</evidence>
<dbReference type="Proteomes" id="UP000747542">
    <property type="component" value="Unassembled WGS sequence"/>
</dbReference>
<proteinExistence type="predicted"/>
<gene>
    <name evidence="1" type="ORF">Hamer_G000692</name>
</gene>
<protein>
    <submittedName>
        <fullName evidence="1">Uncharacterized protein</fullName>
    </submittedName>
</protein>
<dbReference type="EMBL" id="JAHLQT010011632">
    <property type="protein sequence ID" value="KAG7171781.1"/>
    <property type="molecule type" value="Genomic_DNA"/>
</dbReference>
<evidence type="ECO:0000313" key="1">
    <source>
        <dbReference type="EMBL" id="KAG7171781.1"/>
    </source>
</evidence>
<reference evidence="1" key="1">
    <citation type="journal article" date="2021" name="Sci. Adv.">
        <title>The American lobster genome reveals insights on longevity, neural, and immune adaptations.</title>
        <authorList>
            <person name="Polinski J.M."/>
            <person name="Zimin A.V."/>
            <person name="Clark K.F."/>
            <person name="Kohn A.B."/>
            <person name="Sadowski N."/>
            <person name="Timp W."/>
            <person name="Ptitsyn A."/>
            <person name="Khanna P."/>
            <person name="Romanova D.Y."/>
            <person name="Williams P."/>
            <person name="Greenwood S.J."/>
            <person name="Moroz L.L."/>
            <person name="Walt D.R."/>
            <person name="Bodnar A.G."/>
        </authorList>
    </citation>
    <scope>NUCLEOTIDE SEQUENCE</scope>
    <source>
        <strain evidence="1">GMGI-L3</strain>
    </source>
</reference>
<accession>A0A8J5T1I9</accession>
<organism evidence="1 2">
    <name type="scientific">Homarus americanus</name>
    <name type="common">American lobster</name>
    <dbReference type="NCBI Taxonomy" id="6706"/>
    <lineage>
        <taxon>Eukaryota</taxon>
        <taxon>Metazoa</taxon>
        <taxon>Ecdysozoa</taxon>
        <taxon>Arthropoda</taxon>
        <taxon>Crustacea</taxon>
        <taxon>Multicrustacea</taxon>
        <taxon>Malacostraca</taxon>
        <taxon>Eumalacostraca</taxon>
        <taxon>Eucarida</taxon>
        <taxon>Decapoda</taxon>
        <taxon>Pleocyemata</taxon>
        <taxon>Astacidea</taxon>
        <taxon>Nephropoidea</taxon>
        <taxon>Nephropidae</taxon>
        <taxon>Homarus</taxon>
    </lineage>
</organism>
<sequence>MSIEVFRDGPPFSNGGEGAGSFLRQKVLSKGGQERHNTRQVRSVVALVRGVVALAAGGIYSGCDRQRPSVPTRPGHRHVLQVFVPCECFLGAAASAHTLCVGAAIVNAGYVPQVGSGGHVGASGGYGGAAAVYHGVQSAYSGYGGGGGIGYGHGGSSYYGPSELLRYWIRSLSTSQQLDNSPQAHSQSPVNHT</sequence>
<name>A0A8J5T1I9_HOMAM</name>
<comment type="caution">
    <text evidence="1">The sequence shown here is derived from an EMBL/GenBank/DDBJ whole genome shotgun (WGS) entry which is preliminary data.</text>
</comment>
<keyword evidence="2" id="KW-1185">Reference proteome</keyword>